<evidence type="ECO:0000256" key="5">
    <source>
        <dbReference type="ARBA" id="ARBA00022741"/>
    </source>
</evidence>
<dbReference type="InterPro" id="IPR055268">
    <property type="entry name" value="PCB-like"/>
</dbReference>
<comment type="cofactor">
    <cofactor evidence="1 8">
        <name>biotin</name>
        <dbReference type="ChEBI" id="CHEBI:57586"/>
    </cofactor>
</comment>
<dbReference type="SUPFAM" id="SSF51246">
    <property type="entry name" value="Rudiment single hybrid motif"/>
    <property type="match status" value="1"/>
</dbReference>
<dbReference type="GO" id="GO:0006094">
    <property type="term" value="P:gluconeogenesis"/>
    <property type="evidence" value="ECO:0007669"/>
    <property type="project" value="InterPro"/>
</dbReference>
<keyword evidence="7 8" id="KW-0092">Biotin</keyword>
<evidence type="ECO:0000256" key="7">
    <source>
        <dbReference type="ARBA" id="ARBA00023267"/>
    </source>
</evidence>
<dbReference type="SUPFAM" id="SSF51230">
    <property type="entry name" value="Single hybrid motif"/>
    <property type="match status" value="1"/>
</dbReference>
<dbReference type="GO" id="GO:0005524">
    <property type="term" value="F:ATP binding"/>
    <property type="evidence" value="ECO:0007669"/>
    <property type="project" value="UniProtKB-UniRule"/>
</dbReference>
<evidence type="ECO:0000259" key="16">
    <source>
        <dbReference type="PROSITE" id="PS50991"/>
    </source>
</evidence>
<dbReference type="InterPro" id="IPR000089">
    <property type="entry name" value="Biotin_lipoyl"/>
</dbReference>
<dbReference type="Gene3D" id="2.40.50.100">
    <property type="match status" value="1"/>
</dbReference>
<dbReference type="FunFam" id="3.40.50.20:FF:000010">
    <property type="entry name" value="Propionyl-CoA carboxylase subunit alpha"/>
    <property type="match status" value="1"/>
</dbReference>
<dbReference type="WBParaSite" id="ACRNAN_scaffold402.g13961.t1">
    <property type="protein sequence ID" value="ACRNAN_scaffold402.g13961.t1"/>
    <property type="gene ID" value="ACRNAN_scaffold402.g13961"/>
</dbReference>
<dbReference type="InterPro" id="IPR011054">
    <property type="entry name" value="Rudment_hybrid_motif"/>
</dbReference>
<dbReference type="InterPro" id="IPR005930">
    <property type="entry name" value="Pyruv_COase"/>
</dbReference>
<evidence type="ECO:0000256" key="12">
    <source>
        <dbReference type="PIRSR" id="PIRSR001594-4"/>
    </source>
</evidence>
<dbReference type="SUPFAM" id="SSF89000">
    <property type="entry name" value="post-HMGL domain-like"/>
    <property type="match status" value="1"/>
</dbReference>
<dbReference type="GO" id="GO:0009374">
    <property type="term" value="F:biotin binding"/>
    <property type="evidence" value="ECO:0007669"/>
    <property type="project" value="UniProtKB-ARBA"/>
</dbReference>
<evidence type="ECO:0000259" key="14">
    <source>
        <dbReference type="PROSITE" id="PS50975"/>
    </source>
</evidence>
<feature type="binding site" evidence="10">
    <location>
        <position position="228"/>
    </location>
    <ligand>
        <name>ATP</name>
        <dbReference type="ChEBI" id="CHEBI:30616"/>
    </ligand>
</feature>
<evidence type="ECO:0000256" key="1">
    <source>
        <dbReference type="ARBA" id="ARBA00001953"/>
    </source>
</evidence>
<dbReference type="InterPro" id="IPR011761">
    <property type="entry name" value="ATP-grasp"/>
</dbReference>
<dbReference type="Pfam" id="PF02786">
    <property type="entry name" value="CPSase_L_D2"/>
    <property type="match status" value="1"/>
</dbReference>
<feature type="modified residue" description="N6-carboxylysine" evidence="12">
    <location>
        <position position="774"/>
    </location>
</feature>
<dbReference type="Pfam" id="PF02785">
    <property type="entry name" value="Biotin_carb_C"/>
    <property type="match status" value="1"/>
</dbReference>
<protein>
    <recommendedName>
        <fullName evidence="2 8">Pyruvate carboxylase</fullName>
        <ecNumber evidence="2 8">6.4.1.1</ecNumber>
    </recommendedName>
</protein>
<keyword evidence="3 8" id="KW-0436">Ligase</keyword>
<dbReference type="InterPro" id="IPR013785">
    <property type="entry name" value="Aldolase_TIM"/>
</dbReference>
<feature type="binding site" evidence="11">
    <location>
        <position position="604"/>
    </location>
    <ligand>
        <name>Mn(2+)</name>
        <dbReference type="ChEBI" id="CHEBI:29035"/>
    </ligand>
</feature>
<dbReference type="GO" id="GO:0046872">
    <property type="term" value="F:metal ion binding"/>
    <property type="evidence" value="ECO:0007669"/>
    <property type="project" value="UniProtKB-KW"/>
</dbReference>
<reference evidence="18" key="1">
    <citation type="submission" date="2022-11" db="UniProtKB">
        <authorList>
            <consortium name="WormBaseParasite"/>
        </authorList>
    </citation>
    <scope>IDENTIFICATION</scope>
</reference>
<evidence type="ECO:0000256" key="8">
    <source>
        <dbReference type="PIRNR" id="PIRNR001594"/>
    </source>
</evidence>
<feature type="binding site" evidence="11">
    <location>
        <position position="804"/>
    </location>
    <ligand>
        <name>Mn(2+)</name>
        <dbReference type="ChEBI" id="CHEBI:29035"/>
    </ligand>
</feature>
<evidence type="ECO:0000256" key="4">
    <source>
        <dbReference type="ARBA" id="ARBA00022723"/>
    </source>
</evidence>
<dbReference type="GO" id="GO:0005737">
    <property type="term" value="C:cytoplasm"/>
    <property type="evidence" value="ECO:0007669"/>
    <property type="project" value="TreeGrafter"/>
</dbReference>
<dbReference type="SUPFAM" id="SSF56059">
    <property type="entry name" value="Glutathione synthetase ATP-binding domain-like"/>
    <property type="match status" value="1"/>
</dbReference>
<dbReference type="InterPro" id="IPR003379">
    <property type="entry name" value="Carboxylase_cons_dom"/>
</dbReference>
<dbReference type="InterPro" id="IPR011053">
    <property type="entry name" value="Single_hybrid_motif"/>
</dbReference>
<dbReference type="Pfam" id="PF02436">
    <property type="entry name" value="PYC_OADA"/>
    <property type="match status" value="1"/>
</dbReference>
<dbReference type="InterPro" id="IPR000891">
    <property type="entry name" value="PYR_CT"/>
</dbReference>
<evidence type="ECO:0000259" key="13">
    <source>
        <dbReference type="PROSITE" id="PS50968"/>
    </source>
</evidence>
<dbReference type="Gene3D" id="3.20.20.70">
    <property type="entry name" value="Aldolase class I"/>
    <property type="match status" value="1"/>
</dbReference>
<dbReference type="Gene3D" id="3.10.600.10">
    <property type="entry name" value="pyruvate carboxylase f1077a mutant domain"/>
    <property type="match status" value="1"/>
</dbReference>
<feature type="domain" description="Biotin carboxylation" evidence="15">
    <location>
        <begin position="28"/>
        <end position="517"/>
    </location>
</feature>
<dbReference type="Pfam" id="PF00364">
    <property type="entry name" value="Biotin_lipoyl"/>
    <property type="match status" value="1"/>
</dbReference>
<dbReference type="InterPro" id="IPR016185">
    <property type="entry name" value="PreATP-grasp_dom_sf"/>
</dbReference>
<dbReference type="PROSITE" id="PS50991">
    <property type="entry name" value="PYR_CT"/>
    <property type="match status" value="1"/>
</dbReference>
<dbReference type="InterPro" id="IPR005481">
    <property type="entry name" value="BC-like_N"/>
</dbReference>
<dbReference type="EC" id="6.4.1.1" evidence="2 8"/>
<feature type="domain" description="ATP-grasp" evidence="14">
    <location>
        <begin position="148"/>
        <end position="345"/>
    </location>
</feature>
<dbReference type="GO" id="GO:0004736">
    <property type="term" value="F:pyruvate carboxylase activity"/>
    <property type="evidence" value="ECO:0007669"/>
    <property type="project" value="UniProtKB-EC"/>
</dbReference>
<dbReference type="Gene3D" id="3.30.470.20">
    <property type="entry name" value="ATP-grasp fold, B domain"/>
    <property type="match status" value="2"/>
</dbReference>
<accession>A0A914DWD7</accession>
<evidence type="ECO:0000256" key="10">
    <source>
        <dbReference type="PIRSR" id="PIRSR001594-2"/>
    </source>
</evidence>
<feature type="domain" description="Lipoyl-binding" evidence="13">
    <location>
        <begin position="1136"/>
        <end position="1211"/>
    </location>
</feature>
<feature type="binding site" evidence="10">
    <location>
        <position position="941"/>
    </location>
    <ligand>
        <name>substrate</name>
    </ligand>
</feature>
<dbReference type="PANTHER" id="PTHR43778">
    <property type="entry name" value="PYRUVATE CARBOXYLASE"/>
    <property type="match status" value="1"/>
</dbReference>
<dbReference type="FunFam" id="3.20.20.70:FF:000033">
    <property type="entry name" value="Pyruvate carboxylase"/>
    <property type="match status" value="1"/>
</dbReference>
<keyword evidence="17" id="KW-1185">Reference proteome</keyword>
<dbReference type="SUPFAM" id="SSF51569">
    <property type="entry name" value="Aldolase"/>
    <property type="match status" value="1"/>
</dbReference>
<comment type="function">
    <text evidence="8">Catalyzes a 2-step reaction, involving the ATP-dependent carboxylation of the covalently attached biotin in the first step and the transfer of the carboxyl group to pyruvate in the second.</text>
</comment>
<dbReference type="PROSITE" id="PS50979">
    <property type="entry name" value="BC"/>
    <property type="match status" value="1"/>
</dbReference>
<dbReference type="InterPro" id="IPR005479">
    <property type="entry name" value="CPAse_ATP-bd"/>
</dbReference>
<dbReference type="NCBIfam" id="NF009554">
    <property type="entry name" value="PRK12999.1"/>
    <property type="match status" value="1"/>
</dbReference>
<feature type="binding site" evidence="10">
    <location>
        <position position="676"/>
    </location>
    <ligand>
        <name>substrate</name>
    </ligand>
</feature>
<evidence type="ECO:0000256" key="3">
    <source>
        <dbReference type="ARBA" id="ARBA00022598"/>
    </source>
</evidence>
<comment type="catalytic activity">
    <reaction evidence="8">
        <text>hydrogencarbonate + pyruvate + ATP = oxaloacetate + ADP + phosphate + H(+)</text>
        <dbReference type="Rhea" id="RHEA:20844"/>
        <dbReference type="ChEBI" id="CHEBI:15361"/>
        <dbReference type="ChEBI" id="CHEBI:15378"/>
        <dbReference type="ChEBI" id="CHEBI:16452"/>
        <dbReference type="ChEBI" id="CHEBI:17544"/>
        <dbReference type="ChEBI" id="CHEBI:30616"/>
        <dbReference type="ChEBI" id="CHEBI:43474"/>
        <dbReference type="ChEBI" id="CHEBI:456216"/>
        <dbReference type="EC" id="6.4.1.1"/>
    </reaction>
</comment>
<keyword evidence="6 8" id="KW-0067">ATP-binding</keyword>
<dbReference type="InterPro" id="IPR005482">
    <property type="entry name" value="Biotin_COase_C"/>
</dbReference>
<dbReference type="Proteomes" id="UP000887540">
    <property type="component" value="Unplaced"/>
</dbReference>
<dbReference type="Pfam" id="PF00682">
    <property type="entry name" value="HMGL-like"/>
    <property type="match status" value="1"/>
</dbReference>
<feature type="binding site" description="via carbamate group" evidence="11">
    <location>
        <position position="774"/>
    </location>
    <ligand>
        <name>Mn(2+)</name>
        <dbReference type="ChEBI" id="CHEBI:29035"/>
    </ligand>
</feature>
<dbReference type="PANTHER" id="PTHR43778:SF2">
    <property type="entry name" value="PYRUVATE CARBOXYLASE, MITOCHONDRIAL"/>
    <property type="match status" value="1"/>
</dbReference>
<keyword evidence="4 11" id="KW-0479">Metal-binding</keyword>
<dbReference type="Pfam" id="PF00289">
    <property type="entry name" value="Biotin_carb_N"/>
    <property type="match status" value="1"/>
</dbReference>
<evidence type="ECO:0000256" key="2">
    <source>
        <dbReference type="ARBA" id="ARBA00013057"/>
    </source>
</evidence>
<feature type="domain" description="Pyruvate carboxyltransferase" evidence="16">
    <location>
        <begin position="595"/>
        <end position="865"/>
    </location>
</feature>
<dbReference type="PROSITE" id="PS50968">
    <property type="entry name" value="BIOTINYL_LIPOYL"/>
    <property type="match status" value="1"/>
</dbReference>
<organism evidence="17 18">
    <name type="scientific">Acrobeloides nanus</name>
    <dbReference type="NCBI Taxonomy" id="290746"/>
    <lineage>
        <taxon>Eukaryota</taxon>
        <taxon>Metazoa</taxon>
        <taxon>Ecdysozoa</taxon>
        <taxon>Nematoda</taxon>
        <taxon>Chromadorea</taxon>
        <taxon>Rhabditida</taxon>
        <taxon>Tylenchina</taxon>
        <taxon>Cephalobomorpha</taxon>
        <taxon>Cephaloboidea</taxon>
        <taxon>Cephalobidae</taxon>
        <taxon>Acrobeloides</taxon>
    </lineage>
</organism>
<dbReference type="FunFam" id="2.40.50.100:FF:000003">
    <property type="entry name" value="Acetyl-CoA carboxylase biotin carboxyl carrier protein"/>
    <property type="match status" value="1"/>
</dbReference>
<dbReference type="NCBIfam" id="NF006761">
    <property type="entry name" value="PRK09282.1"/>
    <property type="match status" value="1"/>
</dbReference>
<proteinExistence type="predicted"/>
<dbReference type="CDD" id="cd06850">
    <property type="entry name" value="biotinyl_domain"/>
    <property type="match status" value="1"/>
</dbReference>
<dbReference type="PROSITE" id="PS00867">
    <property type="entry name" value="CPSASE_2"/>
    <property type="match status" value="1"/>
</dbReference>
<name>A0A914DWD7_9BILA</name>
<evidence type="ECO:0000259" key="15">
    <source>
        <dbReference type="PROSITE" id="PS50979"/>
    </source>
</evidence>
<keyword evidence="5 8" id="KW-0547">Nucleotide-binding</keyword>
<dbReference type="PIRSF" id="PIRSF001594">
    <property type="entry name" value="Pyruv_carbox"/>
    <property type="match status" value="1"/>
</dbReference>
<dbReference type="AlphaFoldDB" id="A0A914DWD7"/>
<feature type="binding site" evidence="10">
    <location>
        <position position="144"/>
    </location>
    <ligand>
        <name>ATP</name>
        <dbReference type="ChEBI" id="CHEBI:30616"/>
    </ligand>
</feature>
<dbReference type="CDD" id="cd07937">
    <property type="entry name" value="DRE_TIM_PC_TC_5S"/>
    <property type="match status" value="1"/>
</dbReference>
<sequence length="1212" mass="133902">MSGAFIRYKRVPPLLKYYGIQARYSSTDFKKVLVANRGEIATRVFRALTELNKTSVAIYSEQDKHSIHRLKADEAYIIGKGLPPVAAYLNIDQIIDIAVKYNIDAIHPGYGFLSERADFAQACKDNGIVFIGPAADVMRRMGDKVAARQAAIEAGVQVVPGTPGPVKSVDEVKEFVRQYGTPIIIKAAYGGGGRGMRKVEREEEVEDAFHRAFSEAQSAFGDGSLFVEKFVERPRHIEVQIMGDHHGNLIHLYERDCSVQRRHQKVVEIAPAPALDEAIRAKMVADALKLAKHVGYQNVGTVEFLLDSKGNYYFMEVNARLQVEHTVTEEITGVDLVQAQVRIAEGKSLPDLKLNQDSIHINGSAIQCRVTTEDPARAQVRIAEGKSLPDLKLNQDSIHINGSAIQCRVTTEDPARGFQPDSGRIEVFRSGEGMGIRLDSASAYTGSIISPHYDSLLVKVIAHARNHHTTVAKMMRALTEFRIRGVKTNVPFLLNVLKQPDFVAGAVDTHFIDEHPELFAFKSSQNRAGKLLHYLGEVQVNGPTTPLVTELKPKNVVPPVPNVPTYKKPPTGLREVFKKDGAEAFAKALRKHSGCLITDTTFRDAHQSLLATRVRTYDMVQISPFVSHMMSPLFSLENWGGATFDVAMRFLHECPWERLETLRQQIPNIPFQMLLRGANAVGYASYPDNVVYRFCDLAVQSGMDIFRVFDSLNYLPNLYVGMEAAAKAGGIVEAAIAYTGDVSDPKRKQYDLKYYIDIADKLVKHGACHILAIKDMAGVLKPEAAKLLISALRERHPDVPIHVHSHDTAGAGVASLLECAKAGADVVDAAIDSMSGMTSQPSMGAIVASLRGTKYDTHLDPEQVSKYNAYWESCRQLYQPFECAVTMKSGNSDVYNHAIPGGQYTNLQFQAFSLGLGEKFDEVKRMYADANQVLGDIIKVTPSSKVVGDLAQFMVQNNLTKETVVERADDLSFPKSVVTFLQGQIGQPPYGFPEPLRTKVLRGKPKIEGRPGEGLKPMDFDALKKDLEEKHGRELRDVDVMSSAMYPREFDEFEQFRQTYGPVDKLNTRIFLTGLGIAEETDVEIEKGKTLVIQLLAEGKLNAKGQREVFFELNGQMRSIFVQDKEASKDIVVRAKALPGVRGSIGAPMPGEIIEVKVKEGDKVAPKQTLFVLSAMKMEMSIDTPIGGTVKRIHLPSGSKVSPGDLVIEVEP</sequence>
<evidence type="ECO:0000313" key="18">
    <source>
        <dbReference type="WBParaSite" id="ACRNAN_scaffold402.g13961.t1"/>
    </source>
</evidence>
<evidence type="ECO:0000256" key="11">
    <source>
        <dbReference type="PIRSR" id="PIRSR001594-3"/>
    </source>
</evidence>
<dbReference type="FunFam" id="3.30.1490.20:FF:000018">
    <property type="entry name" value="Biotin carboxylase"/>
    <property type="match status" value="1"/>
</dbReference>
<feature type="active site" evidence="9">
    <location>
        <position position="320"/>
    </location>
</feature>
<dbReference type="NCBIfam" id="TIGR01235">
    <property type="entry name" value="pyruv_carbox"/>
    <property type="match status" value="1"/>
</dbReference>
<feature type="modified residue" description="N6-biotinyllysine" evidence="12">
    <location>
        <position position="1177"/>
    </location>
</feature>
<evidence type="ECO:0000256" key="6">
    <source>
        <dbReference type="ARBA" id="ARBA00022840"/>
    </source>
</evidence>
<feature type="binding site" evidence="10">
    <location>
        <position position="263"/>
    </location>
    <ligand>
        <name>ATP</name>
        <dbReference type="ChEBI" id="CHEBI:30616"/>
    </ligand>
</feature>
<dbReference type="SUPFAM" id="SSF52440">
    <property type="entry name" value="PreATP-grasp domain"/>
    <property type="match status" value="1"/>
</dbReference>
<dbReference type="InterPro" id="IPR011764">
    <property type="entry name" value="Biotin_carboxylation_dom"/>
</dbReference>
<feature type="binding site" evidence="11">
    <location>
        <position position="806"/>
    </location>
    <ligand>
        <name>Mn(2+)</name>
        <dbReference type="ChEBI" id="CHEBI:29035"/>
    </ligand>
</feature>
<dbReference type="SMART" id="SM00878">
    <property type="entry name" value="Biotin_carb_C"/>
    <property type="match status" value="1"/>
</dbReference>
<dbReference type="PROSITE" id="PS50975">
    <property type="entry name" value="ATP_GRASP"/>
    <property type="match status" value="1"/>
</dbReference>
<evidence type="ECO:0000256" key="9">
    <source>
        <dbReference type="PIRSR" id="PIRSR001594-1"/>
    </source>
</evidence>
<evidence type="ECO:0000313" key="17">
    <source>
        <dbReference type="Proteomes" id="UP000887540"/>
    </source>
</evidence>